<evidence type="ECO:0000313" key="1">
    <source>
        <dbReference type="EMBL" id="MDP9843269.1"/>
    </source>
</evidence>
<dbReference type="RefSeq" id="WP_307557365.1">
    <property type="nucleotide sequence ID" value="NZ_JAUSQU010000001.1"/>
</dbReference>
<reference evidence="1 2" key="1">
    <citation type="submission" date="2023-07" db="EMBL/GenBank/DDBJ databases">
        <title>Sequencing the genomes of 1000 actinobacteria strains.</title>
        <authorList>
            <person name="Klenk H.-P."/>
        </authorList>
    </citation>
    <scope>NUCLEOTIDE SEQUENCE [LARGE SCALE GENOMIC DNA]</scope>
    <source>
        <strain evidence="1 2">DSM 46740</strain>
    </source>
</reference>
<comment type="caution">
    <text evidence="1">The sequence shown here is derived from an EMBL/GenBank/DDBJ whole genome shotgun (WGS) entry which is preliminary data.</text>
</comment>
<keyword evidence="2" id="KW-1185">Reference proteome</keyword>
<gene>
    <name evidence="1" type="ORF">J2853_002480</name>
</gene>
<name>A0ABT9Q970_9ACTN</name>
<sequence>MADFQFNISKGRAVELYNRVKTGDPADSALLLVVLAEEDVESDAVLKDKDTLADVLAGATNEATNGGYVRKVLTAADLGVLSPDDANDRIDLDIPDQTWTNVLPGSNWAKIAICYRPATESADSEIIPLTSHDFPMIPDGSNMVAQIDSVGFFRAV</sequence>
<dbReference type="EMBL" id="JAUSQU010000001">
    <property type="protein sequence ID" value="MDP9843269.1"/>
    <property type="molecule type" value="Genomic_DNA"/>
</dbReference>
<protein>
    <submittedName>
        <fullName evidence="1">Uncharacterized protein</fullName>
    </submittedName>
</protein>
<proteinExistence type="predicted"/>
<dbReference type="Proteomes" id="UP001225356">
    <property type="component" value="Unassembled WGS sequence"/>
</dbReference>
<accession>A0ABT9Q970</accession>
<evidence type="ECO:0000313" key="2">
    <source>
        <dbReference type="Proteomes" id="UP001225356"/>
    </source>
</evidence>
<organism evidence="1 2">
    <name type="scientific">Streptosporangium lutulentum</name>
    <dbReference type="NCBI Taxonomy" id="1461250"/>
    <lineage>
        <taxon>Bacteria</taxon>
        <taxon>Bacillati</taxon>
        <taxon>Actinomycetota</taxon>
        <taxon>Actinomycetes</taxon>
        <taxon>Streptosporangiales</taxon>
        <taxon>Streptosporangiaceae</taxon>
        <taxon>Streptosporangium</taxon>
    </lineage>
</organism>